<dbReference type="InterPro" id="IPR007685">
    <property type="entry name" value="RelA_SpoT"/>
</dbReference>
<dbReference type="PANTHER" id="PTHR41773">
    <property type="entry name" value="GTP PYROPHOSPHATASE-RELATED"/>
    <property type="match status" value="1"/>
</dbReference>
<dbReference type="Pfam" id="PF04607">
    <property type="entry name" value="RelA_SpoT"/>
    <property type="match status" value="1"/>
</dbReference>
<evidence type="ECO:0000313" key="3">
    <source>
        <dbReference type="EMBL" id="EEC55801.1"/>
    </source>
</evidence>
<sequence>MNQDYNKVINRHIDLDDNDIETLRQKVSQITVPETVADDMREIIEGPLNRCGIYHRIFYRVKSEDSIVTKLTNVSKNYNAYHKMQDLIGLRIVLYYVDDIKICKDLIEREFPECEWAVSSQTTSEFKSMKTNGVMSLPKYIADRISPQTWELPIDKTFEVQIRTMAFEGWHEIEHDMRYKYTKMWEHDESRHYARKLNSVLATLELCDDSIISMLEEMGHTYYKEKDWNSMIRCHYHLRITPDDLHPQLQEILDGNISIGKFIYKLERADFIMTLMDCYKDIELSSNSIIAIINEHFLHNKEISEAVSKLGLLKEKSYEQPNREKALPTLTRFNVFRSLTYLKESDIDSELIFMAASEIIHKWIIEKYENIFPGIPQAPDTFVLDTVGYKVSESIDWDEQLMSIEVTQPDSKEACKMWSTKAKIYPSGNRLALWVQNDFYEIKSNHGLINSSSFSRPSFYGRIAGKIGLVDGEELRGQVIKKTEKHFDSLMKLINNNQRRFPIVLISAANTEWLKEFKEELFSKKVSYYAHVFMADEPLAELVSRQYSENYETMKDSIRVFWPHDTIRNSRYQAYPLEYIEHCSFEMHSLKDNADTRYRNISGAGAFRFQLVAAIREENVSE</sequence>
<comment type="caution">
    <text evidence="3">The sequence shown here is derived from an EMBL/GenBank/DDBJ whole genome shotgun (WGS) entry which is preliminary data.</text>
</comment>
<proteinExistence type="predicted"/>
<organism evidence="3 4">
    <name type="scientific">[Bacteroides] pectinophilus ATCC 43243</name>
    <dbReference type="NCBI Taxonomy" id="483218"/>
    <lineage>
        <taxon>Bacteria</taxon>
        <taxon>Bacillati</taxon>
        <taxon>Bacillota</taxon>
        <taxon>Clostridia</taxon>
        <taxon>Eubacteriales</taxon>
    </lineage>
</organism>
<dbReference type="InterPro" id="IPR043519">
    <property type="entry name" value="NT_sf"/>
</dbReference>
<dbReference type="eggNOG" id="COG2357">
    <property type="taxonomic scope" value="Bacteria"/>
</dbReference>
<dbReference type="STRING" id="483218.BACPEC_02308"/>
<feature type="domain" description="RelA/SpoT" evidence="2">
    <location>
        <begin position="59"/>
        <end position="185"/>
    </location>
</feature>
<comment type="pathway">
    <text evidence="1">Purine metabolism; ppGpp biosynthesis; ppGpp from GTP: step 1/2.</text>
</comment>
<keyword evidence="4" id="KW-1185">Reference proteome</keyword>
<name>B7AUB0_9FIRM</name>
<dbReference type="Proteomes" id="UP000003136">
    <property type="component" value="Unassembled WGS sequence"/>
</dbReference>
<dbReference type="AlphaFoldDB" id="B7AUB0"/>
<reference evidence="3 4" key="2">
    <citation type="submission" date="2008-11" db="EMBL/GenBank/DDBJ databases">
        <authorList>
            <person name="Fulton L."/>
            <person name="Clifton S."/>
            <person name="Fulton B."/>
            <person name="Xu J."/>
            <person name="Minx P."/>
            <person name="Pepin K.H."/>
            <person name="Johnson M."/>
            <person name="Bhonagiri V."/>
            <person name="Nash W.E."/>
            <person name="Mardis E.R."/>
            <person name="Wilson R.K."/>
        </authorList>
    </citation>
    <scope>NUCLEOTIDE SEQUENCE [LARGE SCALE GENOMIC DNA]</scope>
    <source>
        <strain evidence="3 4">ATCC 43243</strain>
    </source>
</reference>
<dbReference type="GO" id="GO:0015970">
    <property type="term" value="P:guanosine tetraphosphate biosynthetic process"/>
    <property type="evidence" value="ECO:0007669"/>
    <property type="project" value="UniProtKB-UniPathway"/>
</dbReference>
<dbReference type="EMBL" id="ABVQ01000037">
    <property type="protein sequence ID" value="EEC55801.1"/>
    <property type="molecule type" value="Genomic_DNA"/>
</dbReference>
<dbReference type="HOGENOM" id="CLU_456133_0_0_9"/>
<dbReference type="CDD" id="cd05399">
    <property type="entry name" value="NT_Rel-Spo_like"/>
    <property type="match status" value="1"/>
</dbReference>
<accession>B7AUB0</accession>
<dbReference type="UniPathway" id="UPA00908">
    <property type="reaction ID" value="UER00884"/>
</dbReference>
<evidence type="ECO:0000259" key="2">
    <source>
        <dbReference type="SMART" id="SM00954"/>
    </source>
</evidence>
<dbReference type="PANTHER" id="PTHR41773:SF1">
    <property type="entry name" value="RELA_SPOT DOMAIN-CONTAINING PROTEIN"/>
    <property type="match status" value="1"/>
</dbReference>
<evidence type="ECO:0000256" key="1">
    <source>
        <dbReference type="ARBA" id="ARBA00004976"/>
    </source>
</evidence>
<dbReference type="SMART" id="SM00954">
    <property type="entry name" value="RelA_SpoT"/>
    <property type="match status" value="1"/>
</dbReference>
<reference evidence="3 4" key="1">
    <citation type="submission" date="2008-11" db="EMBL/GenBank/DDBJ databases">
        <title>Draft genome sequence of Bacteroides pectinophilus (ATCC 43243).</title>
        <authorList>
            <person name="Sudarsanam P."/>
            <person name="Ley R."/>
            <person name="Guruge J."/>
            <person name="Turnbaugh P.J."/>
            <person name="Mahowald M."/>
            <person name="Liep D."/>
            <person name="Gordon J."/>
        </authorList>
    </citation>
    <scope>NUCLEOTIDE SEQUENCE [LARGE SCALE GENOMIC DNA]</scope>
    <source>
        <strain evidence="3 4">ATCC 43243</strain>
    </source>
</reference>
<dbReference type="SUPFAM" id="SSF81301">
    <property type="entry name" value="Nucleotidyltransferase"/>
    <property type="match status" value="1"/>
</dbReference>
<evidence type="ECO:0000313" key="4">
    <source>
        <dbReference type="Proteomes" id="UP000003136"/>
    </source>
</evidence>
<gene>
    <name evidence="3" type="ORF">BACPEC_02308</name>
</gene>
<dbReference type="Gene3D" id="3.30.460.10">
    <property type="entry name" value="Beta Polymerase, domain 2"/>
    <property type="match status" value="1"/>
</dbReference>
<protein>
    <recommendedName>
        <fullName evidence="2">RelA/SpoT domain-containing protein</fullName>
    </recommendedName>
</protein>